<dbReference type="InterPro" id="IPR058031">
    <property type="entry name" value="AAA_lid_NorR"/>
</dbReference>
<sequence length="402" mass="44747">MEAVSVVSRRLLVLEPFAACAPLIQPLQVAGWTLQRCTPETFTAQAGDALLLHLDEHPGHELRKHLQRTGLACVALANTQRLESFDMQELIGEWLFAVLPLPVETPRLLEALQQAQAATRLRRLKSGRQALQFLGNSGPARSLRKQIDRLSRGDAPLLIRGERGSGKHLLARLLHQHSARRAQAMRHIDCAEVFDDALMAASSATTLLLENVAALPTAAQQRMLGYLQAHPRASLVTLDQGALVQAVQQERFDSALFGLLSAQQVDTPNLREHPGDLLLLAEHFARQHGASIGRHHRHFGEDAISAMTAYPWPGNVRELRHRVLRALVLAQGRQILAADLGLQPVRAHLDTPVTLEDYILRAERQALNDVLGRYTHNMSQAARTLGISRPTFYRLLHKHRLR</sequence>
<dbReference type="AlphaFoldDB" id="A0A1H0XEX2"/>
<keyword evidence="6" id="KW-0238">DNA-binding</keyword>
<dbReference type="GO" id="GO:0043565">
    <property type="term" value="F:sequence-specific DNA binding"/>
    <property type="evidence" value="ECO:0007669"/>
    <property type="project" value="InterPro"/>
</dbReference>
<accession>A0A1H0XEX2</accession>
<name>A0A1H0XEX2_9GAMM</name>
<dbReference type="SUPFAM" id="SSF46689">
    <property type="entry name" value="Homeodomain-like"/>
    <property type="match status" value="1"/>
</dbReference>
<keyword evidence="3" id="KW-0805">Transcription regulation</keyword>
<evidence type="ECO:0000259" key="5">
    <source>
        <dbReference type="PROSITE" id="PS50045"/>
    </source>
</evidence>
<keyword evidence="1" id="KW-0547">Nucleotide-binding</keyword>
<reference evidence="7" key="1">
    <citation type="submission" date="2016-10" db="EMBL/GenBank/DDBJ databases">
        <authorList>
            <person name="Varghese N."/>
            <person name="Submissions S."/>
        </authorList>
    </citation>
    <scope>NUCLEOTIDE SEQUENCE [LARGE SCALE GENOMIC DNA]</scope>
    <source>
        <strain evidence="7">JCM 18416</strain>
    </source>
</reference>
<dbReference type="Gene3D" id="1.10.8.60">
    <property type="match status" value="1"/>
</dbReference>
<dbReference type="Pfam" id="PF02954">
    <property type="entry name" value="HTH_8"/>
    <property type="match status" value="1"/>
</dbReference>
<dbReference type="EMBL" id="FNJJ01000013">
    <property type="protein sequence ID" value="SDQ01345.1"/>
    <property type="molecule type" value="Genomic_DNA"/>
</dbReference>
<dbReference type="Gene3D" id="1.10.10.60">
    <property type="entry name" value="Homeodomain-like"/>
    <property type="match status" value="1"/>
</dbReference>
<dbReference type="GeneID" id="300933468"/>
<feature type="domain" description="Sigma-54 factor interaction" evidence="5">
    <location>
        <begin position="133"/>
        <end position="328"/>
    </location>
</feature>
<proteinExistence type="predicted"/>
<evidence type="ECO:0000256" key="2">
    <source>
        <dbReference type="ARBA" id="ARBA00022840"/>
    </source>
</evidence>
<dbReference type="GO" id="GO:0006355">
    <property type="term" value="P:regulation of DNA-templated transcription"/>
    <property type="evidence" value="ECO:0007669"/>
    <property type="project" value="InterPro"/>
</dbReference>
<keyword evidence="4" id="KW-0804">Transcription</keyword>
<evidence type="ECO:0000256" key="3">
    <source>
        <dbReference type="ARBA" id="ARBA00023015"/>
    </source>
</evidence>
<dbReference type="PANTHER" id="PTHR32071">
    <property type="entry name" value="TRANSCRIPTIONAL REGULATORY PROTEIN"/>
    <property type="match status" value="1"/>
</dbReference>
<dbReference type="Pfam" id="PF14532">
    <property type="entry name" value="Sigma54_activ_2"/>
    <property type="match status" value="1"/>
</dbReference>
<evidence type="ECO:0000313" key="6">
    <source>
        <dbReference type="EMBL" id="SDQ01345.1"/>
    </source>
</evidence>
<keyword evidence="2" id="KW-0067">ATP-binding</keyword>
<dbReference type="InterPro" id="IPR002078">
    <property type="entry name" value="Sigma_54_int"/>
</dbReference>
<gene>
    <name evidence="6" type="ORF">SAMN05216213_113173</name>
</gene>
<evidence type="ECO:0000313" key="7">
    <source>
        <dbReference type="Proteomes" id="UP000199460"/>
    </source>
</evidence>
<dbReference type="SUPFAM" id="SSF52540">
    <property type="entry name" value="P-loop containing nucleoside triphosphate hydrolases"/>
    <property type="match status" value="1"/>
</dbReference>
<dbReference type="RefSeq" id="WP_244157979.1">
    <property type="nucleotide sequence ID" value="NZ_FNJJ01000013.1"/>
</dbReference>
<dbReference type="Proteomes" id="UP000199460">
    <property type="component" value="Unassembled WGS sequence"/>
</dbReference>
<dbReference type="PROSITE" id="PS00688">
    <property type="entry name" value="SIGMA54_INTERACT_3"/>
    <property type="match status" value="1"/>
</dbReference>
<dbReference type="PROSITE" id="PS50045">
    <property type="entry name" value="SIGMA54_INTERACT_4"/>
    <property type="match status" value="1"/>
</dbReference>
<organism evidence="6 7">
    <name type="scientific">Ectopseudomonas guguanensis</name>
    <dbReference type="NCBI Taxonomy" id="1198456"/>
    <lineage>
        <taxon>Bacteria</taxon>
        <taxon>Pseudomonadati</taxon>
        <taxon>Pseudomonadota</taxon>
        <taxon>Gammaproteobacteria</taxon>
        <taxon>Pseudomonadales</taxon>
        <taxon>Pseudomonadaceae</taxon>
        <taxon>Ectopseudomonas</taxon>
    </lineage>
</organism>
<protein>
    <submittedName>
        <fullName evidence="6">DNA-binding transcriptional response regulator, NtrC family, contains REC, AAA-type ATPase, and a Fis-type DNA-binding domains</fullName>
    </submittedName>
</protein>
<dbReference type="InterPro" id="IPR002197">
    <property type="entry name" value="HTH_Fis"/>
</dbReference>
<dbReference type="PANTHER" id="PTHR32071:SF120">
    <property type="entry name" value="TRANSCRIPTIONAL REGULATOR-RELATED"/>
    <property type="match status" value="1"/>
</dbReference>
<dbReference type="Gene3D" id="3.40.50.300">
    <property type="entry name" value="P-loop containing nucleotide triphosphate hydrolases"/>
    <property type="match status" value="1"/>
</dbReference>
<dbReference type="GO" id="GO:0005524">
    <property type="term" value="F:ATP binding"/>
    <property type="evidence" value="ECO:0007669"/>
    <property type="project" value="UniProtKB-KW"/>
</dbReference>
<dbReference type="Pfam" id="PF25601">
    <property type="entry name" value="AAA_lid_14"/>
    <property type="match status" value="1"/>
</dbReference>
<evidence type="ECO:0000256" key="1">
    <source>
        <dbReference type="ARBA" id="ARBA00022741"/>
    </source>
</evidence>
<dbReference type="InterPro" id="IPR027417">
    <property type="entry name" value="P-loop_NTPase"/>
</dbReference>
<dbReference type="InterPro" id="IPR009057">
    <property type="entry name" value="Homeodomain-like_sf"/>
</dbReference>
<dbReference type="InterPro" id="IPR025944">
    <property type="entry name" value="Sigma_54_int_dom_CS"/>
</dbReference>
<keyword evidence="7" id="KW-1185">Reference proteome</keyword>
<evidence type="ECO:0000256" key="4">
    <source>
        <dbReference type="ARBA" id="ARBA00023163"/>
    </source>
</evidence>